<evidence type="ECO:0000313" key="3">
    <source>
        <dbReference type="Proteomes" id="UP001162156"/>
    </source>
</evidence>
<dbReference type="EMBL" id="JANEYF010000805">
    <property type="protein sequence ID" value="KAJ8967874.1"/>
    <property type="molecule type" value="Genomic_DNA"/>
</dbReference>
<keyword evidence="3" id="KW-1185">Reference proteome</keyword>
<name>A0AAV8ZRT1_9CUCU</name>
<proteinExistence type="predicted"/>
<accession>A0AAV8ZRT1</accession>
<reference evidence="2" key="1">
    <citation type="journal article" date="2023" name="Insect Mol. Biol.">
        <title>Genome sequencing provides insights into the evolution of gene families encoding plant cell wall-degrading enzymes in longhorned beetles.</title>
        <authorList>
            <person name="Shin N.R."/>
            <person name="Okamura Y."/>
            <person name="Kirsch R."/>
            <person name="Pauchet Y."/>
        </authorList>
    </citation>
    <scope>NUCLEOTIDE SEQUENCE</scope>
    <source>
        <strain evidence="2">RBIC_L_NR</strain>
    </source>
</reference>
<protein>
    <recommendedName>
        <fullName evidence="4">Transposase</fullName>
    </recommendedName>
</protein>
<evidence type="ECO:0008006" key="4">
    <source>
        <dbReference type="Google" id="ProtNLM"/>
    </source>
</evidence>
<dbReference type="Proteomes" id="UP001162156">
    <property type="component" value="Unassembled WGS sequence"/>
</dbReference>
<dbReference type="AlphaFoldDB" id="A0AAV8ZRT1"/>
<sequence length="293" mass="34096">MVRTYSKTLSNVRRGKHYTPYRHYIKETLNRAVQAVKNRSTILVAADQFYVPKSTISRVLLKQNKYENPGRPLLFTEEEERHFVNHLNLLSSWGYPFDLLDLRLFLKAYLDKKGVQERRLKNNTPGRNWALNFLKRHKNELFFANAQEMLTTTDPSLMVNFDETNLTDNPGNKKFIFKRGTRYPERVINSTKSAISLMYAGTADGQLLSIYVVYKGEHLWDSWTVGGPPKTRYNRSRSGWIDSVCFQDWFFTVVSHSIIHILKEMRCGSFDSTEGKKPRRKRLTVEAGKSISA</sequence>
<gene>
    <name evidence="2" type="ORF">NQ314_002601</name>
</gene>
<comment type="caution">
    <text evidence="2">The sequence shown here is derived from an EMBL/GenBank/DDBJ whole genome shotgun (WGS) entry which is preliminary data.</text>
</comment>
<evidence type="ECO:0000313" key="2">
    <source>
        <dbReference type="EMBL" id="KAJ8967874.1"/>
    </source>
</evidence>
<organism evidence="2 3">
    <name type="scientific">Rhamnusium bicolor</name>
    <dbReference type="NCBI Taxonomy" id="1586634"/>
    <lineage>
        <taxon>Eukaryota</taxon>
        <taxon>Metazoa</taxon>
        <taxon>Ecdysozoa</taxon>
        <taxon>Arthropoda</taxon>
        <taxon>Hexapoda</taxon>
        <taxon>Insecta</taxon>
        <taxon>Pterygota</taxon>
        <taxon>Neoptera</taxon>
        <taxon>Endopterygota</taxon>
        <taxon>Coleoptera</taxon>
        <taxon>Polyphaga</taxon>
        <taxon>Cucujiformia</taxon>
        <taxon>Chrysomeloidea</taxon>
        <taxon>Cerambycidae</taxon>
        <taxon>Lepturinae</taxon>
        <taxon>Rhagiini</taxon>
        <taxon>Rhamnusium</taxon>
    </lineage>
</organism>
<evidence type="ECO:0000256" key="1">
    <source>
        <dbReference type="SAM" id="MobiDB-lite"/>
    </source>
</evidence>
<feature type="region of interest" description="Disordered" evidence="1">
    <location>
        <begin position="270"/>
        <end position="293"/>
    </location>
</feature>